<evidence type="ECO:0000256" key="1">
    <source>
        <dbReference type="SAM" id="Phobius"/>
    </source>
</evidence>
<gene>
    <name evidence="2" type="ORF">A2693_00185</name>
</gene>
<proteinExistence type="predicted"/>
<dbReference type="AlphaFoldDB" id="A0A1F5G657"/>
<dbReference type="EMBL" id="MFAY01000060">
    <property type="protein sequence ID" value="OGD87363.1"/>
    <property type="molecule type" value="Genomic_DNA"/>
</dbReference>
<reference evidence="2 3" key="1">
    <citation type="journal article" date="2016" name="Nat. Commun.">
        <title>Thousands of microbial genomes shed light on interconnected biogeochemical processes in an aquifer system.</title>
        <authorList>
            <person name="Anantharaman K."/>
            <person name="Brown C.T."/>
            <person name="Hug L.A."/>
            <person name="Sharon I."/>
            <person name="Castelle C.J."/>
            <person name="Probst A.J."/>
            <person name="Thomas B.C."/>
            <person name="Singh A."/>
            <person name="Wilkins M.J."/>
            <person name="Karaoz U."/>
            <person name="Brodie E.L."/>
            <person name="Williams K.H."/>
            <person name="Hubbard S.S."/>
            <person name="Banfield J.F."/>
        </authorList>
    </citation>
    <scope>NUCLEOTIDE SEQUENCE [LARGE SCALE GENOMIC DNA]</scope>
</reference>
<feature type="transmembrane region" description="Helical" evidence="1">
    <location>
        <begin position="12"/>
        <end position="32"/>
    </location>
</feature>
<keyword evidence="1" id="KW-0472">Membrane</keyword>
<organism evidence="2 3">
    <name type="scientific">Candidatus Curtissbacteria bacterium RIFCSPHIGHO2_01_FULL_40_12</name>
    <dbReference type="NCBI Taxonomy" id="1797710"/>
    <lineage>
        <taxon>Bacteria</taxon>
        <taxon>Candidatus Curtissiibacteriota</taxon>
    </lineage>
</organism>
<evidence type="ECO:0000313" key="2">
    <source>
        <dbReference type="EMBL" id="OGD87363.1"/>
    </source>
</evidence>
<evidence type="ECO:0000313" key="3">
    <source>
        <dbReference type="Proteomes" id="UP000178577"/>
    </source>
</evidence>
<comment type="caution">
    <text evidence="2">The sequence shown here is derived from an EMBL/GenBank/DDBJ whole genome shotgun (WGS) entry which is preliminary data.</text>
</comment>
<name>A0A1F5G657_9BACT</name>
<protein>
    <submittedName>
        <fullName evidence="2">Uncharacterized protein</fullName>
    </submittedName>
</protein>
<keyword evidence="1" id="KW-0812">Transmembrane</keyword>
<sequence>MNLTSLSQIFKKISIPILGAVIILSLFFLIWLRQHAQQQNVPPQTKIAPPAIVQTPLIEKSGSLRINQNISQTQEKVPPVLVFQWNDKPLNKNRAIQIASNFGIPQEPQTAQDAILGETYRWNLPEISLSIDRFRLNYKKTSPLKTPIAYSVRKIFTEEDLEQTIRVFLKQKGLLEDTVEINAEKISYYKNTPSAAPQKVSDISQADKINVLVTLKLGQYPLLDHNADQMLASLTITKEGEVTALSVRLIPELQPLEKYPVKSVDEAVKEILAGGGVIAGFKPSEPIQGEGETQIIRVSSLSITKVNLGYYLPIPEQAFLQPVYVFIGNVVTEDKKGGEISMILPAIKSQFLTNPKP</sequence>
<accession>A0A1F5G657</accession>
<dbReference type="Proteomes" id="UP000178577">
    <property type="component" value="Unassembled WGS sequence"/>
</dbReference>
<keyword evidence="1" id="KW-1133">Transmembrane helix</keyword>